<keyword evidence="6" id="KW-0804">Transcription</keyword>
<keyword evidence="4" id="KW-0862">Zinc</keyword>
<dbReference type="GO" id="GO:0006357">
    <property type="term" value="P:regulation of transcription by RNA polymerase II"/>
    <property type="evidence" value="ECO:0007669"/>
    <property type="project" value="TreeGrafter"/>
</dbReference>
<dbReference type="InterPro" id="IPR051061">
    <property type="entry name" value="Zinc_finger_trans_reg"/>
</dbReference>
<dbReference type="GO" id="GO:0005634">
    <property type="term" value="C:nucleus"/>
    <property type="evidence" value="ECO:0007669"/>
    <property type="project" value="UniProtKB-SubCell"/>
</dbReference>
<dbReference type="PANTHER" id="PTHR46179">
    <property type="entry name" value="ZINC FINGER PROTEIN"/>
    <property type="match status" value="1"/>
</dbReference>
<keyword evidence="12" id="KW-1185">Reference proteome</keyword>
<evidence type="ECO:0000313" key="12">
    <source>
        <dbReference type="Proteomes" id="UP000703661"/>
    </source>
</evidence>
<comment type="subcellular location">
    <subcellularLocation>
        <location evidence="1">Nucleus</location>
    </subcellularLocation>
</comment>
<keyword evidence="2" id="KW-0479">Metal-binding</keyword>
<feature type="compositionally biased region" description="Low complexity" evidence="9">
    <location>
        <begin position="169"/>
        <end position="197"/>
    </location>
</feature>
<dbReference type="Pfam" id="PF00096">
    <property type="entry name" value="zf-C2H2"/>
    <property type="match status" value="1"/>
</dbReference>
<accession>A0A9P6MWF2</accession>
<evidence type="ECO:0000313" key="11">
    <source>
        <dbReference type="EMBL" id="KAG0015073.1"/>
    </source>
</evidence>
<feature type="compositionally biased region" description="Polar residues" evidence="9">
    <location>
        <begin position="210"/>
        <end position="225"/>
    </location>
</feature>
<dbReference type="SUPFAM" id="SSF57667">
    <property type="entry name" value="beta-beta-alpha zinc fingers"/>
    <property type="match status" value="1"/>
</dbReference>
<proteinExistence type="predicted"/>
<comment type="caution">
    <text evidence="11">The sequence shown here is derived from an EMBL/GenBank/DDBJ whole genome shotgun (WGS) entry which is preliminary data.</text>
</comment>
<evidence type="ECO:0000256" key="4">
    <source>
        <dbReference type="ARBA" id="ARBA00022833"/>
    </source>
</evidence>
<keyword evidence="5" id="KW-0805">Transcription regulation</keyword>
<feature type="domain" description="C2H2-type" evidence="10">
    <location>
        <begin position="283"/>
        <end position="310"/>
    </location>
</feature>
<dbReference type="PROSITE" id="PS00028">
    <property type="entry name" value="ZINC_FINGER_C2H2_1"/>
    <property type="match status" value="2"/>
</dbReference>
<feature type="region of interest" description="Disordered" evidence="9">
    <location>
        <begin position="1"/>
        <end position="110"/>
    </location>
</feature>
<dbReference type="AlphaFoldDB" id="A0A9P6MWF2"/>
<evidence type="ECO:0000256" key="3">
    <source>
        <dbReference type="ARBA" id="ARBA00022771"/>
    </source>
</evidence>
<feature type="region of interest" description="Disordered" evidence="9">
    <location>
        <begin position="163"/>
        <end position="270"/>
    </location>
</feature>
<dbReference type="PROSITE" id="PS50157">
    <property type="entry name" value="ZINC_FINGER_C2H2_2"/>
    <property type="match status" value="2"/>
</dbReference>
<keyword evidence="3 8" id="KW-0863">Zinc-finger</keyword>
<keyword evidence="7" id="KW-0539">Nucleus</keyword>
<feature type="compositionally biased region" description="Low complexity" evidence="9">
    <location>
        <begin position="30"/>
        <end position="44"/>
    </location>
</feature>
<dbReference type="InterPro" id="IPR036236">
    <property type="entry name" value="Znf_C2H2_sf"/>
</dbReference>
<name>A0A9P6MWF2_9FUNG</name>
<feature type="compositionally biased region" description="Basic residues" evidence="9">
    <location>
        <begin position="229"/>
        <end position="239"/>
    </location>
</feature>
<evidence type="ECO:0000256" key="5">
    <source>
        <dbReference type="ARBA" id="ARBA00023015"/>
    </source>
</evidence>
<feature type="compositionally biased region" description="Polar residues" evidence="9">
    <location>
        <begin position="74"/>
        <end position="88"/>
    </location>
</feature>
<evidence type="ECO:0000259" key="10">
    <source>
        <dbReference type="PROSITE" id="PS50157"/>
    </source>
</evidence>
<evidence type="ECO:0000256" key="1">
    <source>
        <dbReference type="ARBA" id="ARBA00004123"/>
    </source>
</evidence>
<evidence type="ECO:0000256" key="6">
    <source>
        <dbReference type="ARBA" id="ARBA00023163"/>
    </source>
</evidence>
<feature type="domain" description="C2H2-type" evidence="10">
    <location>
        <begin position="342"/>
        <end position="377"/>
    </location>
</feature>
<evidence type="ECO:0000256" key="8">
    <source>
        <dbReference type="PROSITE-ProRule" id="PRU00042"/>
    </source>
</evidence>
<dbReference type="EMBL" id="JAAAID010000662">
    <property type="protein sequence ID" value="KAG0015073.1"/>
    <property type="molecule type" value="Genomic_DNA"/>
</dbReference>
<reference evidence="11" key="1">
    <citation type="journal article" date="2020" name="Fungal Divers.">
        <title>Resolving the Mortierellaceae phylogeny through synthesis of multi-gene phylogenetics and phylogenomics.</title>
        <authorList>
            <person name="Vandepol N."/>
            <person name="Liber J."/>
            <person name="Desiro A."/>
            <person name="Na H."/>
            <person name="Kennedy M."/>
            <person name="Barry K."/>
            <person name="Grigoriev I.V."/>
            <person name="Miller A.N."/>
            <person name="O'Donnell K."/>
            <person name="Stajich J.E."/>
            <person name="Bonito G."/>
        </authorList>
    </citation>
    <scope>NUCLEOTIDE SEQUENCE</scope>
    <source>
        <strain evidence="11">NRRL 2769</strain>
    </source>
</reference>
<protein>
    <recommendedName>
        <fullName evidence="10">C2H2-type domain-containing protein</fullName>
    </recommendedName>
</protein>
<dbReference type="PANTHER" id="PTHR46179:SF13">
    <property type="entry name" value="C2H2-TYPE DOMAIN-CONTAINING PROTEIN"/>
    <property type="match status" value="1"/>
</dbReference>
<feature type="compositionally biased region" description="Low complexity" evidence="9">
    <location>
        <begin position="242"/>
        <end position="270"/>
    </location>
</feature>
<gene>
    <name evidence="11" type="ORF">BGZ80_010069</name>
</gene>
<sequence length="377" mass="41728">MGMSPFPPTIPNLAKPTCPPLKDQAMAELSSPSSSPSSVSTSEPAEPYTMDQFYLKQEQPSEKQQLELLKNHYQHQNGSDCSTRSASPTIPPYNYNSSSPASAMESGRGLPYWSPSTPSLHVDRDWSNSPSPLLPSQRHQPGQSPQWGYPLFDQVGLPLSISDLGDYVSPSDSQDNNQSQQHQHSSNTSSSAPSSSNIIRRAARTPPRQRISSELSGIRAYQSSAHQYTHQHHHYHHHNIQSTASSSTTSMSATNTGATNTNPTSTINTSNTEVTIRGGVKSYPCPTCAKPFPTRTQLKSHMAIHVDNFPFPCLYSGCDLHFKRKHDLRRHVDAKHALVKKYLCASGCGEGFGRRDQMVRHLRKGNCARSFHSDYRE</sequence>
<feature type="region of interest" description="Disordered" evidence="9">
    <location>
        <begin position="123"/>
        <end position="150"/>
    </location>
</feature>
<dbReference type="Gene3D" id="3.30.160.60">
    <property type="entry name" value="Classic Zinc Finger"/>
    <property type="match status" value="2"/>
</dbReference>
<evidence type="ECO:0000256" key="7">
    <source>
        <dbReference type="ARBA" id="ARBA00023242"/>
    </source>
</evidence>
<dbReference type="InterPro" id="IPR013087">
    <property type="entry name" value="Znf_C2H2_type"/>
</dbReference>
<dbReference type="GO" id="GO:0008270">
    <property type="term" value="F:zinc ion binding"/>
    <property type="evidence" value="ECO:0007669"/>
    <property type="project" value="UniProtKB-KW"/>
</dbReference>
<evidence type="ECO:0000256" key="9">
    <source>
        <dbReference type="SAM" id="MobiDB-lite"/>
    </source>
</evidence>
<organism evidence="11 12">
    <name type="scientific">Entomortierella chlamydospora</name>
    <dbReference type="NCBI Taxonomy" id="101097"/>
    <lineage>
        <taxon>Eukaryota</taxon>
        <taxon>Fungi</taxon>
        <taxon>Fungi incertae sedis</taxon>
        <taxon>Mucoromycota</taxon>
        <taxon>Mortierellomycotina</taxon>
        <taxon>Mortierellomycetes</taxon>
        <taxon>Mortierellales</taxon>
        <taxon>Mortierellaceae</taxon>
        <taxon>Entomortierella</taxon>
    </lineage>
</organism>
<dbReference type="Proteomes" id="UP000703661">
    <property type="component" value="Unassembled WGS sequence"/>
</dbReference>
<feature type="compositionally biased region" description="Low complexity" evidence="9">
    <location>
        <begin position="92"/>
        <end position="103"/>
    </location>
</feature>
<feature type="compositionally biased region" description="Pro residues" evidence="9">
    <location>
        <begin position="1"/>
        <end position="10"/>
    </location>
</feature>
<evidence type="ECO:0000256" key="2">
    <source>
        <dbReference type="ARBA" id="ARBA00022723"/>
    </source>
</evidence>
<feature type="compositionally biased region" description="Polar residues" evidence="9">
    <location>
        <begin position="137"/>
        <end position="146"/>
    </location>
</feature>
<dbReference type="SMART" id="SM00355">
    <property type="entry name" value="ZnF_C2H2"/>
    <property type="match status" value="3"/>
</dbReference>